<dbReference type="InterPro" id="IPR014543">
    <property type="entry name" value="UCP028291"/>
</dbReference>
<dbReference type="EMBL" id="CP062222">
    <property type="protein sequence ID" value="QTC90376.1"/>
    <property type="molecule type" value="Genomic_DNA"/>
</dbReference>
<dbReference type="Pfam" id="PF09981">
    <property type="entry name" value="DUF2218"/>
    <property type="match status" value="1"/>
</dbReference>
<organism evidence="1 2">
    <name type="scientific">Brevundimonas goettingensis</name>
    <dbReference type="NCBI Taxonomy" id="2774190"/>
    <lineage>
        <taxon>Bacteria</taxon>
        <taxon>Pseudomonadati</taxon>
        <taxon>Pseudomonadota</taxon>
        <taxon>Alphaproteobacteria</taxon>
        <taxon>Caulobacterales</taxon>
        <taxon>Caulobacteraceae</taxon>
        <taxon>Brevundimonas</taxon>
    </lineage>
</organism>
<evidence type="ECO:0000313" key="1">
    <source>
        <dbReference type="EMBL" id="QTC90376.1"/>
    </source>
</evidence>
<dbReference type="Gene3D" id="3.30.310.50">
    <property type="entry name" value="Alpha-D-phosphohexomutase, C-terminal domain"/>
    <property type="match status" value="1"/>
</dbReference>
<accession>A0A975BYY8</accession>
<dbReference type="PIRSF" id="PIRSF028291">
    <property type="entry name" value="UCP028291"/>
    <property type="match status" value="1"/>
</dbReference>
<dbReference type="AlphaFoldDB" id="A0A975BYY8"/>
<gene>
    <name evidence="1" type="ORF">IFJ75_13970</name>
</gene>
<evidence type="ECO:0000313" key="2">
    <source>
        <dbReference type="Proteomes" id="UP000663918"/>
    </source>
</evidence>
<dbReference type="Proteomes" id="UP000663918">
    <property type="component" value="Chromosome"/>
</dbReference>
<proteinExistence type="predicted"/>
<protein>
    <submittedName>
        <fullName evidence="1">DUF2218 domain-containing protein</fullName>
    </submittedName>
</protein>
<sequence length="106" mass="11887">MADTAPITVTSISEARTETAHASRYLQQLAKHWSHKFEVQFTPTAATIDLPLGRCELAADAEALEVTLKGTPHVDMNRFKTVVAEHLQRFAHRETLTFDWRDATPA</sequence>
<name>A0A975BYY8_9CAUL</name>
<reference evidence="1" key="1">
    <citation type="submission" date="2020-09" db="EMBL/GenBank/DDBJ databases">
        <title>Brevundimonas sp. LVF2 isolated from a puddle in Goettingen, Germany.</title>
        <authorList>
            <person name="Friedrich I."/>
            <person name="Klassen A."/>
            <person name="Hannes N."/>
            <person name="Schneider D."/>
            <person name="Hertel R."/>
            <person name="Daniel R."/>
        </authorList>
    </citation>
    <scope>NUCLEOTIDE SEQUENCE</scope>
    <source>
        <strain evidence="1">LVF2</strain>
    </source>
</reference>
<dbReference type="RefSeq" id="WP_207868793.1">
    <property type="nucleotide sequence ID" value="NZ_CP062222.1"/>
</dbReference>
<keyword evidence="2" id="KW-1185">Reference proteome</keyword>
<dbReference type="KEGG" id="bgoe:IFJ75_13970"/>